<feature type="region of interest" description="Disordered" evidence="1">
    <location>
        <begin position="526"/>
        <end position="618"/>
    </location>
</feature>
<evidence type="ECO:0000313" key="2">
    <source>
        <dbReference type="EMBL" id="KAF6836540.1"/>
    </source>
</evidence>
<dbReference type="EMBL" id="WIGO01000031">
    <property type="protein sequence ID" value="KAF6836540.1"/>
    <property type="molecule type" value="Genomic_DNA"/>
</dbReference>
<gene>
    <name evidence="2" type="ORF">CPLU01_03575</name>
</gene>
<feature type="region of interest" description="Disordered" evidence="1">
    <location>
        <begin position="336"/>
        <end position="417"/>
    </location>
</feature>
<keyword evidence="3" id="KW-1185">Reference proteome</keyword>
<organism evidence="2 3">
    <name type="scientific">Colletotrichum plurivorum</name>
    <dbReference type="NCBI Taxonomy" id="2175906"/>
    <lineage>
        <taxon>Eukaryota</taxon>
        <taxon>Fungi</taxon>
        <taxon>Dikarya</taxon>
        <taxon>Ascomycota</taxon>
        <taxon>Pezizomycotina</taxon>
        <taxon>Sordariomycetes</taxon>
        <taxon>Hypocreomycetidae</taxon>
        <taxon>Glomerellales</taxon>
        <taxon>Glomerellaceae</taxon>
        <taxon>Colletotrichum</taxon>
        <taxon>Colletotrichum orchidearum species complex</taxon>
    </lineage>
</organism>
<dbReference type="PANTHER" id="PTHR35179:SF1">
    <property type="entry name" value="INTEGRAL MEMBRANE PROTEIN"/>
    <property type="match status" value="1"/>
</dbReference>
<comment type="caution">
    <text evidence="2">The sequence shown here is derived from an EMBL/GenBank/DDBJ whole genome shotgun (WGS) entry which is preliminary data.</text>
</comment>
<feature type="compositionally biased region" description="Basic residues" evidence="1">
    <location>
        <begin position="1"/>
        <end position="11"/>
    </location>
</feature>
<proteinExistence type="predicted"/>
<dbReference type="AlphaFoldDB" id="A0A8H6NL19"/>
<evidence type="ECO:0000256" key="1">
    <source>
        <dbReference type="SAM" id="MobiDB-lite"/>
    </source>
</evidence>
<reference evidence="2" key="1">
    <citation type="journal article" date="2020" name="Phytopathology">
        <title>Genome Sequence Resources of Colletotrichum truncatum, C. plurivorum, C. musicola, and C. sojae: Four Species Pathogenic to Soybean (Glycine max).</title>
        <authorList>
            <person name="Rogerio F."/>
            <person name="Boufleur T.R."/>
            <person name="Ciampi-Guillardi M."/>
            <person name="Sukno S.A."/>
            <person name="Thon M.R."/>
            <person name="Massola Junior N.S."/>
            <person name="Baroncelli R."/>
        </authorList>
    </citation>
    <scope>NUCLEOTIDE SEQUENCE</scope>
    <source>
        <strain evidence="2">LFN00145</strain>
    </source>
</reference>
<evidence type="ECO:0000313" key="3">
    <source>
        <dbReference type="Proteomes" id="UP000654918"/>
    </source>
</evidence>
<sequence length="618" mass="68221">MARKNRGHKKRKADDGNGPSLGAAESKRVKQGDTPGHGFDTPITTAQDAANISSSEGRSNGAVASSHRAFDDRHDEVPDATHAEPSQPLSSTARPSSASLTPPTPSASSQNPSNTPKRRFKLKDHWLYKDTGKHGKQVATVSRKSIQQLPETSQISSAEATSVLCSYNWSIEERATIFVPGGAANWNPPEGPVVVSPDEGQYYIDQNAAKNPYMPFEPMFAAMAVMSPNIDLTDVNVIVNRNTLRNLFRFAQGHVRDSFKIQMDMMRDTLFISRREKNTSYDTNDRHPSWGHAFEHSFTQFGQDLERSTSHHRAIHYNLGGLSLIVRHEVDAAYEETSPPTVAEGFSSTPSVGSGNLSPQAVKESKAEGSKRESGEKTDDAAGKNLGEPDQSPDETKVLRTGNGTSPSNLSEMKASPKIKLRDVMDQLWFGRTPRLIIGRHNKGTFHEAEIHDCESNFAEWEHRNQATLQELVKILTSLRQEVTKIEGKRAIGVCDTERGKKNIQVWTCPQGDAPIPVKYIERHWPDSKTKTPSDESKAAQKRQAQEATEKGLETKNEKRDVGACSEEKQIAPVDEPSDGGDQLNGSEEGKKHDEADKDEAEKDGDEQPDEEDIARQN</sequence>
<feature type="compositionally biased region" description="Basic and acidic residues" evidence="1">
    <location>
        <begin position="526"/>
        <end position="570"/>
    </location>
</feature>
<feature type="compositionally biased region" description="Basic and acidic residues" evidence="1">
    <location>
        <begin position="363"/>
        <end position="382"/>
    </location>
</feature>
<feature type="compositionally biased region" description="Polar residues" evidence="1">
    <location>
        <begin position="402"/>
        <end position="411"/>
    </location>
</feature>
<accession>A0A8H6NL19</accession>
<feature type="region of interest" description="Disordered" evidence="1">
    <location>
        <begin position="1"/>
        <end position="118"/>
    </location>
</feature>
<feature type="compositionally biased region" description="Low complexity" evidence="1">
    <location>
        <begin position="88"/>
        <end position="109"/>
    </location>
</feature>
<feature type="compositionally biased region" description="Acidic residues" evidence="1">
    <location>
        <begin position="597"/>
        <end position="618"/>
    </location>
</feature>
<dbReference type="Proteomes" id="UP000654918">
    <property type="component" value="Unassembled WGS sequence"/>
</dbReference>
<dbReference type="PANTHER" id="PTHR35179">
    <property type="entry name" value="PROTEIN CBG02620"/>
    <property type="match status" value="1"/>
</dbReference>
<feature type="compositionally biased region" description="Polar residues" evidence="1">
    <location>
        <begin position="42"/>
        <end position="58"/>
    </location>
</feature>
<name>A0A8H6NL19_9PEZI</name>
<feature type="compositionally biased region" description="Basic and acidic residues" evidence="1">
    <location>
        <begin position="68"/>
        <end position="82"/>
    </location>
</feature>
<protein>
    <submittedName>
        <fullName evidence="2">Geranylgeranyl pyrophosphate synthetase</fullName>
    </submittedName>
</protein>
<feature type="compositionally biased region" description="Polar residues" evidence="1">
    <location>
        <begin position="346"/>
        <end position="359"/>
    </location>
</feature>